<protein>
    <submittedName>
        <fullName evidence="3">Uncharacterized protein</fullName>
    </submittedName>
</protein>
<evidence type="ECO:0000313" key="3">
    <source>
        <dbReference type="EMBL" id="MBD2318227.1"/>
    </source>
</evidence>
<accession>A0ABR8CEW1</accession>
<dbReference type="EMBL" id="JACJQY010000025">
    <property type="protein sequence ID" value="MBD2318227.1"/>
    <property type="molecule type" value="Genomic_DNA"/>
</dbReference>
<evidence type="ECO:0000256" key="1">
    <source>
        <dbReference type="SAM" id="MobiDB-lite"/>
    </source>
</evidence>
<proteinExistence type="predicted"/>
<keyword evidence="4" id="KW-1185">Reference proteome</keyword>
<dbReference type="RefSeq" id="WP_190579065.1">
    <property type="nucleotide sequence ID" value="NZ_CAWPQU010000018.1"/>
</dbReference>
<keyword evidence="2" id="KW-0812">Transmembrane</keyword>
<dbReference type="Proteomes" id="UP000618445">
    <property type="component" value="Unassembled WGS sequence"/>
</dbReference>
<gene>
    <name evidence="3" type="ORF">H6G05_15410</name>
</gene>
<name>A0ABR8CEW1_9CYAN</name>
<feature type="compositionally biased region" description="Basic and acidic residues" evidence="1">
    <location>
        <begin position="138"/>
        <end position="150"/>
    </location>
</feature>
<sequence length="282" mass="31764">MTQNPLVEQAKQGNVNAIASLMNRLLKSQAMLANVERDGDRLEILIESDLRSLDDEMRIPNRQVLVGMLKKWFITLEVKTVSRITVSWQQTGFDEPAWTEEIYLVEQESLNISENGGITETKQSPRIPPLPVFPPKSMLERNDPSDRANRETNSVASSPDLDEMFGETSVPEQLPNLSSTNYPNSNLDNTRTSQDSELLFLSDIPVIPDSEEIRDFQTEEQTFANKISWQALIKTPIFAIQFAQYLVVCVIIIATLRGIHSVFGGGKAPKTTSMTPQLVHYR</sequence>
<evidence type="ECO:0000256" key="2">
    <source>
        <dbReference type="SAM" id="Phobius"/>
    </source>
</evidence>
<feature type="compositionally biased region" description="Polar residues" evidence="1">
    <location>
        <begin position="175"/>
        <end position="186"/>
    </location>
</feature>
<reference evidence="3 4" key="1">
    <citation type="journal article" date="2020" name="ISME J.">
        <title>Comparative genomics reveals insights into cyanobacterial evolution and habitat adaptation.</title>
        <authorList>
            <person name="Chen M.Y."/>
            <person name="Teng W.K."/>
            <person name="Zhao L."/>
            <person name="Hu C.X."/>
            <person name="Zhou Y.K."/>
            <person name="Han B.P."/>
            <person name="Song L.R."/>
            <person name="Shu W.S."/>
        </authorList>
    </citation>
    <scope>NUCLEOTIDE SEQUENCE [LARGE SCALE GENOMIC DNA]</scope>
    <source>
        <strain evidence="3 4">FACHB-1050</strain>
    </source>
</reference>
<keyword evidence="2" id="KW-1133">Transmembrane helix</keyword>
<evidence type="ECO:0000313" key="4">
    <source>
        <dbReference type="Proteomes" id="UP000618445"/>
    </source>
</evidence>
<comment type="caution">
    <text evidence="3">The sequence shown here is derived from an EMBL/GenBank/DDBJ whole genome shotgun (WGS) entry which is preliminary data.</text>
</comment>
<feature type="region of interest" description="Disordered" evidence="1">
    <location>
        <begin position="116"/>
        <end position="186"/>
    </location>
</feature>
<feature type="transmembrane region" description="Helical" evidence="2">
    <location>
        <begin position="242"/>
        <end position="260"/>
    </location>
</feature>
<keyword evidence="2" id="KW-0472">Membrane</keyword>
<organism evidence="3 4">
    <name type="scientific">Phormidium tenue FACHB-1050</name>
    <dbReference type="NCBI Taxonomy" id="2692857"/>
    <lineage>
        <taxon>Bacteria</taxon>
        <taxon>Bacillati</taxon>
        <taxon>Cyanobacteriota</taxon>
        <taxon>Cyanophyceae</taxon>
        <taxon>Oscillatoriophycideae</taxon>
        <taxon>Oscillatoriales</taxon>
        <taxon>Oscillatoriaceae</taxon>
        <taxon>Phormidium</taxon>
    </lineage>
</organism>